<dbReference type="EMBL" id="LAZR01000399">
    <property type="protein sequence ID" value="KKN70714.1"/>
    <property type="molecule type" value="Genomic_DNA"/>
</dbReference>
<reference evidence="3" key="1">
    <citation type="journal article" date="2015" name="Nature">
        <title>Complex archaea that bridge the gap between prokaryotes and eukaryotes.</title>
        <authorList>
            <person name="Spang A."/>
            <person name="Saw J.H."/>
            <person name="Jorgensen S.L."/>
            <person name="Zaremba-Niedzwiedzka K."/>
            <person name="Martijn J."/>
            <person name="Lind A.E."/>
            <person name="van Eijk R."/>
            <person name="Schleper C."/>
            <person name="Guy L."/>
            <person name="Ettema T.J."/>
        </authorList>
    </citation>
    <scope>NUCLEOTIDE SEQUENCE</scope>
</reference>
<name>A0A0F9SUZ5_9ZZZZ</name>
<evidence type="ECO:0000256" key="1">
    <source>
        <dbReference type="SAM" id="Coils"/>
    </source>
</evidence>
<gene>
    <name evidence="3" type="ORF">LCGC14_0428690</name>
</gene>
<evidence type="ECO:0000256" key="2">
    <source>
        <dbReference type="SAM" id="MobiDB-lite"/>
    </source>
</evidence>
<protein>
    <submittedName>
        <fullName evidence="3">Uncharacterized protein</fullName>
    </submittedName>
</protein>
<dbReference type="AlphaFoldDB" id="A0A0F9SUZ5"/>
<keyword evidence="1" id="KW-0175">Coiled coil</keyword>
<comment type="caution">
    <text evidence="3">The sequence shown here is derived from an EMBL/GenBank/DDBJ whole genome shotgun (WGS) entry which is preliminary data.</text>
</comment>
<organism evidence="3">
    <name type="scientific">marine sediment metagenome</name>
    <dbReference type="NCBI Taxonomy" id="412755"/>
    <lineage>
        <taxon>unclassified sequences</taxon>
        <taxon>metagenomes</taxon>
        <taxon>ecological metagenomes</taxon>
    </lineage>
</organism>
<feature type="region of interest" description="Disordered" evidence="2">
    <location>
        <begin position="112"/>
        <end position="145"/>
    </location>
</feature>
<evidence type="ECO:0000313" key="3">
    <source>
        <dbReference type="EMBL" id="KKN70714.1"/>
    </source>
</evidence>
<sequence length="145" mass="16739">METMTKKEFYEQANDALDGFFAPMNRYEKREALDRLWDRMGWLCEQRVVEGDQFSTLRQKIKRLESEKADLLKAAARAVMDFEEHQIIFRNRGDTMRTADCTEQIESLESAIAKARPTTPDTTKRGSRRRFGGHPPRQARPAGGA</sequence>
<accession>A0A0F9SUZ5</accession>
<proteinExistence type="predicted"/>
<feature type="coiled-coil region" evidence="1">
    <location>
        <begin position="54"/>
        <end position="81"/>
    </location>
</feature>